<evidence type="ECO:0000313" key="1">
    <source>
        <dbReference type="EMBL" id="PQQ04116.1"/>
    </source>
</evidence>
<dbReference type="EMBL" id="PJQY01001265">
    <property type="protein sequence ID" value="PQQ04116.1"/>
    <property type="molecule type" value="Genomic_DNA"/>
</dbReference>
<dbReference type="Proteomes" id="UP000250321">
    <property type="component" value="Unassembled WGS sequence"/>
</dbReference>
<evidence type="ECO:0000313" key="2">
    <source>
        <dbReference type="Proteomes" id="UP000250321"/>
    </source>
</evidence>
<name>A0A314ZQ34_PRUYE</name>
<gene>
    <name evidence="1" type="ORF">Pyn_34105</name>
</gene>
<keyword evidence="2" id="KW-1185">Reference proteome</keyword>
<comment type="caution">
    <text evidence="1">The sequence shown here is derived from an EMBL/GenBank/DDBJ whole genome shotgun (WGS) entry which is preliminary data.</text>
</comment>
<sequence length="70" mass="7613">MVDALAALGLRINYRRDQNSTGSCSLLLFIASSGISASAKRTGSFLNQSKMQDLVSNNGNNQLSRHRRLS</sequence>
<proteinExistence type="predicted"/>
<dbReference type="AlphaFoldDB" id="A0A314ZQ34"/>
<reference evidence="1 2" key="1">
    <citation type="submission" date="2018-02" db="EMBL/GenBank/DDBJ databases">
        <title>Draft genome of wild Prunus yedoensis var. nudiflora.</title>
        <authorList>
            <person name="Baek S."/>
            <person name="Kim J.-H."/>
            <person name="Choi K."/>
            <person name="Kim G.-B."/>
            <person name="Cho A."/>
            <person name="Jang H."/>
            <person name="Shin C.-H."/>
            <person name="Yu H.-J."/>
            <person name="Mun J.-H."/>
        </authorList>
    </citation>
    <scope>NUCLEOTIDE SEQUENCE [LARGE SCALE GENOMIC DNA]</scope>
    <source>
        <strain evidence="2">cv. Jeju island</strain>
        <tissue evidence="1">Leaf</tissue>
    </source>
</reference>
<organism evidence="1 2">
    <name type="scientific">Prunus yedoensis var. nudiflora</name>
    <dbReference type="NCBI Taxonomy" id="2094558"/>
    <lineage>
        <taxon>Eukaryota</taxon>
        <taxon>Viridiplantae</taxon>
        <taxon>Streptophyta</taxon>
        <taxon>Embryophyta</taxon>
        <taxon>Tracheophyta</taxon>
        <taxon>Spermatophyta</taxon>
        <taxon>Magnoliopsida</taxon>
        <taxon>eudicotyledons</taxon>
        <taxon>Gunneridae</taxon>
        <taxon>Pentapetalae</taxon>
        <taxon>rosids</taxon>
        <taxon>fabids</taxon>
        <taxon>Rosales</taxon>
        <taxon>Rosaceae</taxon>
        <taxon>Amygdaloideae</taxon>
        <taxon>Amygdaleae</taxon>
        <taxon>Prunus</taxon>
    </lineage>
</organism>
<accession>A0A314ZQ34</accession>
<protein>
    <submittedName>
        <fullName evidence="1">Uncharacterized protein</fullName>
    </submittedName>
</protein>